<comment type="caution">
    <text evidence="1">The sequence shown here is derived from an EMBL/GenBank/DDBJ whole genome shotgun (WGS) entry which is preliminary data.</text>
</comment>
<evidence type="ECO:0000313" key="2">
    <source>
        <dbReference type="Proteomes" id="UP001523369"/>
    </source>
</evidence>
<dbReference type="EMBL" id="JAMYJR010000049">
    <property type="protein sequence ID" value="MCO8276678.1"/>
    <property type="molecule type" value="Genomic_DNA"/>
</dbReference>
<name>A0ABT1E0L5_9ACTN</name>
<gene>
    <name evidence="1" type="ORF">M1L60_39475</name>
</gene>
<protein>
    <submittedName>
        <fullName evidence="1">Uncharacterized protein</fullName>
    </submittedName>
</protein>
<accession>A0ABT1E0L5</accession>
<organism evidence="1 2">
    <name type="scientific">Paractinoplanes aksuensis</name>
    <dbReference type="NCBI Taxonomy" id="2939490"/>
    <lineage>
        <taxon>Bacteria</taxon>
        <taxon>Bacillati</taxon>
        <taxon>Actinomycetota</taxon>
        <taxon>Actinomycetes</taxon>
        <taxon>Micromonosporales</taxon>
        <taxon>Micromonosporaceae</taxon>
        <taxon>Paractinoplanes</taxon>
    </lineage>
</organism>
<dbReference type="Proteomes" id="UP001523369">
    <property type="component" value="Unassembled WGS sequence"/>
</dbReference>
<dbReference type="RefSeq" id="WP_253242704.1">
    <property type="nucleotide sequence ID" value="NZ_JAMYJR010000049.1"/>
</dbReference>
<reference evidence="1 2" key="1">
    <citation type="submission" date="2022-06" db="EMBL/GenBank/DDBJ databases">
        <title>New Species of the Genus Actinoplanes, ActinopZanes ferrugineus.</title>
        <authorList>
            <person name="Ding P."/>
        </authorList>
    </citation>
    <scope>NUCLEOTIDE SEQUENCE [LARGE SCALE GENOMIC DNA]</scope>
    <source>
        <strain evidence="1 2">TRM88003</strain>
    </source>
</reference>
<sequence length="202" mass="22237">MRVNDVVRRPGSYGPDEVAERLLLEAMAAVDGSLERWQAEFDELRNRGAVVSTGARGAFRVVLPSDAVRYATASVYAEVAHRCGWLDLDRSLSEGEYQHLADTIGQWAAADRTLTDALETYGRPSVWIGGTNPSWPKTLAYTTADPAAALICIHLWNAPAETPRGADPRSVVPEPVVLAVRHRPGRFHDSFSYTPEGVRRRP</sequence>
<proteinExistence type="predicted"/>
<evidence type="ECO:0000313" key="1">
    <source>
        <dbReference type="EMBL" id="MCO8276678.1"/>
    </source>
</evidence>
<keyword evidence="2" id="KW-1185">Reference proteome</keyword>